<name>A0AAN7NNM4_MYCAM</name>
<dbReference type="AlphaFoldDB" id="A0AAN7NNM4"/>
<proteinExistence type="predicted"/>
<sequence length="418" mass="46585">MNVHKSTGPDEIHSRVLKEVPADWKLANVIPVYKNCVREDPGNYRPVTRVVDDGKAVDVVFLDFSKAFDTVPHSILLDKLSNLDGRGMSGFMVRWVKNWLKGRAQRVVVNGATSGWQPVTSGVPQDSILGPVLFTVCINNLDAGVECTISKVTDDTKLGGAVDSLEGQETLQRDLDRLEHWAMVNGIKFNKTKCQVLHPGQSNAGHKYKLGEEWLEGSPAERDLGVLVGSRLNRSQQCALAAKRANCILGCIKHSITSPSKEVIIPLYSALVRPHLECCVQFWAPQFKKVVKVLECIQRRAIKLVKGLGGMSYEERLRTLGLSSLEKRRLRGNLIALYSLLRRGSGDGGADLFSLVSSDRTCGNGSKLCQGRFRLDIRKHFFTERVVRHWNRLPREVVNAPSLSVFKRHLDNALNNML</sequence>
<evidence type="ECO:0000313" key="3">
    <source>
        <dbReference type="Proteomes" id="UP001333110"/>
    </source>
</evidence>
<dbReference type="EMBL" id="JAUNZN010000007">
    <property type="protein sequence ID" value="KAK4819025.1"/>
    <property type="molecule type" value="Genomic_DNA"/>
</dbReference>
<evidence type="ECO:0000259" key="1">
    <source>
        <dbReference type="PROSITE" id="PS50878"/>
    </source>
</evidence>
<keyword evidence="3" id="KW-1185">Reference proteome</keyword>
<dbReference type="Pfam" id="PF00078">
    <property type="entry name" value="RVT_1"/>
    <property type="match status" value="1"/>
</dbReference>
<organism evidence="2 3">
    <name type="scientific">Mycteria americana</name>
    <name type="common">Wood stork</name>
    <dbReference type="NCBI Taxonomy" id="33587"/>
    <lineage>
        <taxon>Eukaryota</taxon>
        <taxon>Metazoa</taxon>
        <taxon>Chordata</taxon>
        <taxon>Craniata</taxon>
        <taxon>Vertebrata</taxon>
        <taxon>Euteleostomi</taxon>
        <taxon>Archelosauria</taxon>
        <taxon>Archosauria</taxon>
        <taxon>Dinosauria</taxon>
        <taxon>Saurischia</taxon>
        <taxon>Theropoda</taxon>
        <taxon>Coelurosauria</taxon>
        <taxon>Aves</taxon>
        <taxon>Neognathae</taxon>
        <taxon>Neoaves</taxon>
        <taxon>Aequornithes</taxon>
        <taxon>Ciconiiformes</taxon>
        <taxon>Ciconiidae</taxon>
        <taxon>Mycteria</taxon>
    </lineage>
</organism>
<feature type="domain" description="Reverse transcriptase" evidence="1">
    <location>
        <begin position="1"/>
        <end position="228"/>
    </location>
</feature>
<protein>
    <recommendedName>
        <fullName evidence="1">Reverse transcriptase domain-containing protein</fullName>
    </recommendedName>
</protein>
<comment type="caution">
    <text evidence="2">The sequence shown here is derived from an EMBL/GenBank/DDBJ whole genome shotgun (WGS) entry which is preliminary data.</text>
</comment>
<accession>A0AAN7NNM4</accession>
<dbReference type="InterPro" id="IPR000477">
    <property type="entry name" value="RT_dom"/>
</dbReference>
<dbReference type="Proteomes" id="UP001333110">
    <property type="component" value="Unassembled WGS sequence"/>
</dbReference>
<reference evidence="2 3" key="1">
    <citation type="journal article" date="2023" name="J. Hered.">
        <title>Chromosome-level genome of the wood stork (Mycteria americana) provides insight into avian chromosome evolution.</title>
        <authorList>
            <person name="Flamio R. Jr."/>
            <person name="Ramstad K.M."/>
        </authorList>
    </citation>
    <scope>NUCLEOTIDE SEQUENCE [LARGE SCALE GENOMIC DNA]</scope>
    <source>
        <strain evidence="2">JAX WOST 10</strain>
    </source>
</reference>
<dbReference type="PROSITE" id="PS50878">
    <property type="entry name" value="RT_POL"/>
    <property type="match status" value="1"/>
</dbReference>
<gene>
    <name evidence="2" type="ORF">QYF61_024179</name>
</gene>
<evidence type="ECO:0000313" key="2">
    <source>
        <dbReference type="EMBL" id="KAK4819025.1"/>
    </source>
</evidence>
<dbReference type="PANTHER" id="PTHR33332">
    <property type="entry name" value="REVERSE TRANSCRIPTASE DOMAIN-CONTAINING PROTEIN"/>
    <property type="match status" value="1"/>
</dbReference>